<organism evidence="2 3">
    <name type="scientific">Campylobacter canadensis</name>
    <dbReference type="NCBI Taxonomy" id="449520"/>
    <lineage>
        <taxon>Bacteria</taxon>
        <taxon>Pseudomonadati</taxon>
        <taxon>Campylobacterota</taxon>
        <taxon>Epsilonproteobacteria</taxon>
        <taxon>Campylobacterales</taxon>
        <taxon>Campylobacteraceae</taxon>
        <taxon>Campylobacter</taxon>
    </lineage>
</organism>
<protein>
    <recommendedName>
        <fullName evidence="4">Small hydrophobic protein</fullName>
    </recommendedName>
</protein>
<keyword evidence="1" id="KW-1133">Transmembrane helix</keyword>
<evidence type="ECO:0000313" key="2">
    <source>
        <dbReference type="EMBL" id="MBZ7987413.1"/>
    </source>
</evidence>
<dbReference type="Proteomes" id="UP000786183">
    <property type="component" value="Unassembled WGS sequence"/>
</dbReference>
<keyword evidence="1" id="KW-0812">Transmembrane</keyword>
<name>A0ABS7WRQ7_9BACT</name>
<dbReference type="RefSeq" id="WP_172234174.1">
    <property type="nucleotide sequence ID" value="NZ_CP035946.1"/>
</dbReference>
<comment type="caution">
    <text evidence="2">The sequence shown here is derived from an EMBL/GenBank/DDBJ whole genome shotgun (WGS) entry which is preliminary data.</text>
</comment>
<dbReference type="EMBL" id="JACGBB010000008">
    <property type="protein sequence ID" value="MBZ7987413.1"/>
    <property type="molecule type" value="Genomic_DNA"/>
</dbReference>
<evidence type="ECO:0008006" key="4">
    <source>
        <dbReference type="Google" id="ProtNLM"/>
    </source>
</evidence>
<sequence length="97" mass="11218">MLIILSVLTFFGLMAWFFKANSSKSEKIERLSHYCPCTRFAKTGFLSKLLIYTGAFIFMFNGIYLQTNLSNKSEHILQIIMALFLVFLGYKVSKENE</sequence>
<accession>A0ABS7WRQ7</accession>
<evidence type="ECO:0000313" key="3">
    <source>
        <dbReference type="Proteomes" id="UP000786183"/>
    </source>
</evidence>
<feature type="transmembrane region" description="Helical" evidence="1">
    <location>
        <begin position="44"/>
        <end position="64"/>
    </location>
</feature>
<feature type="transmembrane region" description="Helical" evidence="1">
    <location>
        <begin position="76"/>
        <end position="93"/>
    </location>
</feature>
<keyword evidence="1" id="KW-0472">Membrane</keyword>
<reference evidence="2 3" key="1">
    <citation type="submission" date="2020-07" db="EMBL/GenBank/DDBJ databases">
        <title>Transfer of Campylobacter canadensis to the novel genus Avispirillum gen. nov., that also includes two novel species recovered from migratory waterfowl: Avispirillum anseris sp. nov. and Avispirillum brantae sp. nov.</title>
        <authorList>
            <person name="Miller W.G."/>
            <person name="Chapman M.H."/>
            <person name="Yee E."/>
            <person name="Inglis G.D."/>
        </authorList>
    </citation>
    <scope>NUCLEOTIDE SEQUENCE [LARGE SCALE GENOMIC DNA]</scope>
    <source>
        <strain evidence="2 3">L283</strain>
    </source>
</reference>
<gene>
    <name evidence="2" type="ORF">AVCANL283_04755</name>
</gene>
<proteinExistence type="predicted"/>
<keyword evidence="3" id="KW-1185">Reference proteome</keyword>
<evidence type="ECO:0000256" key="1">
    <source>
        <dbReference type="SAM" id="Phobius"/>
    </source>
</evidence>